<evidence type="ECO:0000256" key="3">
    <source>
        <dbReference type="ARBA" id="ARBA00007357"/>
    </source>
</evidence>
<dbReference type="SUPFAM" id="SSF55486">
    <property type="entry name" value="Metalloproteases ('zincins'), catalytic domain"/>
    <property type="match status" value="1"/>
</dbReference>
<dbReference type="GO" id="GO:0004222">
    <property type="term" value="F:metalloendopeptidase activity"/>
    <property type="evidence" value="ECO:0007669"/>
    <property type="project" value="InterPro"/>
</dbReference>
<dbReference type="InterPro" id="IPR008753">
    <property type="entry name" value="Peptidase_M13_N"/>
</dbReference>
<dbReference type="Gene3D" id="3.40.390.10">
    <property type="entry name" value="Collagenase (Catalytic Domain)"/>
    <property type="match status" value="1"/>
</dbReference>
<evidence type="ECO:0000259" key="9">
    <source>
        <dbReference type="Pfam" id="PF01431"/>
    </source>
</evidence>
<keyword evidence="8" id="KW-0482">Metalloprotease</keyword>
<comment type="similarity">
    <text evidence="3">Belongs to the peptidase M13 family.</text>
</comment>
<dbReference type="Proteomes" id="UP000215335">
    <property type="component" value="Unassembled WGS sequence"/>
</dbReference>
<keyword evidence="7" id="KW-0862">Zinc</keyword>
<dbReference type="PRINTS" id="PR00786">
    <property type="entry name" value="NEPRILYSIN"/>
</dbReference>
<evidence type="ECO:0000313" key="11">
    <source>
        <dbReference type="EMBL" id="OXU21677.1"/>
    </source>
</evidence>
<keyword evidence="4" id="KW-0645">Protease</keyword>
<sequence>MLSSKPPNQSIITALASSILSYMDSTVNPCDDFYHFACGNFVKNSVIPDDKSKVDIFSAINDKLQEQLRTSIQDGIKESDPRAFKLLQTYYKTCMDTAQIEKTSDNDFREIVKKLGGWPVLEGKSWDESSFDWKKAVYKFRNTGYSIDYFIDFEVEVDMKNNSRRVINLDQASLGIPQEYLSKGLEEKVVQAYYKYMVDFAEIFGANREQAKKELAESLDFEIELAKISLPSEKRRDMSKLYNPTSVKELESKYPGIPWAEYANELLTPHAKLQGSEEVIVVVPSFLEAFAALMNKTPKRVLANYAMWRRAQSEFEASLTGTSVKEPRWKECVGYAASSLYIATGALYVRRHFDESAKANAMGIIQNIRKSFERILEQLNWMDEKTRKAALEKLDWIQPHIAYPDEFLDDEKLDGYYQYLKMYPESYLKSQLSLRLFKLAYDFEQLRKPVNKTDWISHGRSAIVNAFYDPTENSIQFPAGILQGEFFSNDRPKYLNYGGIGYVMGHEMTHGFDDQGRQFDKEGNLVEWWEPETKNKYLERAQCIIDQYSNYTVKEVGLKINGINTQGENIADNGGIKEAYLAYNEWERSSGQQEARLPGLQYSPQQMFWIGAANVWCNKYRPEALKARVITDPHSPGEFRVIGPMSNMPEFAKDFNCPLGSPMNPAKKCSLIYKTGRRDERSFCIVLCCLRKQLRCLCVCILRFYGSTPSFFRSLQLRALYFLRGGLELQAQLSYTGAEVQHAHRLDCTVIRCNINILAN</sequence>
<evidence type="ECO:0000256" key="2">
    <source>
        <dbReference type="ARBA" id="ARBA00004401"/>
    </source>
</evidence>
<organism evidence="11 12">
    <name type="scientific">Trichomalopsis sarcophagae</name>
    <dbReference type="NCBI Taxonomy" id="543379"/>
    <lineage>
        <taxon>Eukaryota</taxon>
        <taxon>Metazoa</taxon>
        <taxon>Ecdysozoa</taxon>
        <taxon>Arthropoda</taxon>
        <taxon>Hexapoda</taxon>
        <taxon>Insecta</taxon>
        <taxon>Pterygota</taxon>
        <taxon>Neoptera</taxon>
        <taxon>Endopterygota</taxon>
        <taxon>Hymenoptera</taxon>
        <taxon>Apocrita</taxon>
        <taxon>Proctotrupomorpha</taxon>
        <taxon>Chalcidoidea</taxon>
        <taxon>Pteromalidae</taxon>
        <taxon>Pteromalinae</taxon>
        <taxon>Trichomalopsis</taxon>
    </lineage>
</organism>
<comment type="caution">
    <text evidence="11">The sequence shown here is derived from an EMBL/GenBank/DDBJ whole genome shotgun (WGS) entry which is preliminary data.</text>
</comment>
<dbReference type="Pfam" id="PF01431">
    <property type="entry name" value="Peptidase_M13"/>
    <property type="match status" value="1"/>
</dbReference>
<dbReference type="STRING" id="543379.A0A232ETN5"/>
<dbReference type="GO" id="GO:0046872">
    <property type="term" value="F:metal ion binding"/>
    <property type="evidence" value="ECO:0007669"/>
    <property type="project" value="UniProtKB-KW"/>
</dbReference>
<proteinExistence type="inferred from homology"/>
<keyword evidence="5" id="KW-0479">Metal-binding</keyword>
<accession>A0A232ETN5</accession>
<evidence type="ECO:0000256" key="6">
    <source>
        <dbReference type="ARBA" id="ARBA00022801"/>
    </source>
</evidence>
<gene>
    <name evidence="11" type="ORF">TSAR_004040</name>
</gene>
<dbReference type="Gene3D" id="1.10.1380.10">
    <property type="entry name" value="Neutral endopeptidase , domain2"/>
    <property type="match status" value="1"/>
</dbReference>
<feature type="domain" description="Peptidase M13 C-terminal" evidence="9">
    <location>
        <begin position="465"/>
        <end position="671"/>
    </location>
</feature>
<dbReference type="OrthoDB" id="6475849at2759"/>
<dbReference type="PANTHER" id="PTHR11733:SF224">
    <property type="entry name" value="NEPRILYSIN-2"/>
    <property type="match status" value="1"/>
</dbReference>
<keyword evidence="6" id="KW-0378">Hydrolase</keyword>
<dbReference type="EMBL" id="NNAY01002265">
    <property type="protein sequence ID" value="OXU21677.1"/>
    <property type="molecule type" value="Genomic_DNA"/>
</dbReference>
<dbReference type="AlphaFoldDB" id="A0A232ETN5"/>
<dbReference type="InterPro" id="IPR042089">
    <property type="entry name" value="Peptidase_M13_dom_2"/>
</dbReference>
<dbReference type="PROSITE" id="PS51885">
    <property type="entry name" value="NEPRILYSIN"/>
    <property type="match status" value="1"/>
</dbReference>
<name>A0A232ETN5_9HYME</name>
<dbReference type="InterPro" id="IPR000718">
    <property type="entry name" value="Peptidase_M13"/>
</dbReference>
<evidence type="ECO:0000256" key="8">
    <source>
        <dbReference type="ARBA" id="ARBA00023049"/>
    </source>
</evidence>
<keyword evidence="12" id="KW-1185">Reference proteome</keyword>
<dbReference type="GO" id="GO:0016485">
    <property type="term" value="P:protein processing"/>
    <property type="evidence" value="ECO:0007669"/>
    <property type="project" value="TreeGrafter"/>
</dbReference>
<comment type="subcellular location">
    <subcellularLocation>
        <location evidence="2">Cell membrane</location>
        <topology evidence="2">Single-pass type II membrane protein</topology>
    </subcellularLocation>
</comment>
<feature type="domain" description="Peptidase M13 N-terminal" evidence="10">
    <location>
        <begin position="29"/>
        <end position="404"/>
    </location>
</feature>
<evidence type="ECO:0000256" key="7">
    <source>
        <dbReference type="ARBA" id="ARBA00022833"/>
    </source>
</evidence>
<evidence type="ECO:0000256" key="1">
    <source>
        <dbReference type="ARBA" id="ARBA00001947"/>
    </source>
</evidence>
<dbReference type="InterPro" id="IPR024079">
    <property type="entry name" value="MetalloPept_cat_dom_sf"/>
</dbReference>
<evidence type="ECO:0000313" key="12">
    <source>
        <dbReference type="Proteomes" id="UP000215335"/>
    </source>
</evidence>
<evidence type="ECO:0000259" key="10">
    <source>
        <dbReference type="Pfam" id="PF05649"/>
    </source>
</evidence>
<evidence type="ECO:0000256" key="4">
    <source>
        <dbReference type="ARBA" id="ARBA00022670"/>
    </source>
</evidence>
<dbReference type="CDD" id="cd08662">
    <property type="entry name" value="M13"/>
    <property type="match status" value="1"/>
</dbReference>
<dbReference type="GO" id="GO:0005886">
    <property type="term" value="C:plasma membrane"/>
    <property type="evidence" value="ECO:0007669"/>
    <property type="project" value="UniProtKB-SubCell"/>
</dbReference>
<evidence type="ECO:0008006" key="13">
    <source>
        <dbReference type="Google" id="ProtNLM"/>
    </source>
</evidence>
<dbReference type="Pfam" id="PF05649">
    <property type="entry name" value="Peptidase_M13_N"/>
    <property type="match status" value="1"/>
</dbReference>
<protein>
    <recommendedName>
        <fullName evidence="13">Membrane metallo-endopeptidase-like 1</fullName>
    </recommendedName>
</protein>
<reference evidence="11 12" key="1">
    <citation type="journal article" date="2017" name="Curr. Biol.">
        <title>The Evolution of Venom by Co-option of Single-Copy Genes.</title>
        <authorList>
            <person name="Martinson E.O."/>
            <person name="Mrinalini"/>
            <person name="Kelkar Y.D."/>
            <person name="Chang C.H."/>
            <person name="Werren J.H."/>
        </authorList>
    </citation>
    <scope>NUCLEOTIDE SEQUENCE [LARGE SCALE GENOMIC DNA]</scope>
    <source>
        <strain evidence="11 12">Alberta</strain>
        <tissue evidence="11">Whole body</tissue>
    </source>
</reference>
<dbReference type="PANTHER" id="PTHR11733">
    <property type="entry name" value="ZINC METALLOPROTEASE FAMILY M13 NEPRILYSIN-RELATED"/>
    <property type="match status" value="1"/>
</dbReference>
<comment type="cofactor">
    <cofactor evidence="1">
        <name>Zn(2+)</name>
        <dbReference type="ChEBI" id="CHEBI:29105"/>
    </cofactor>
</comment>
<dbReference type="InterPro" id="IPR018497">
    <property type="entry name" value="Peptidase_M13_C"/>
</dbReference>
<evidence type="ECO:0000256" key="5">
    <source>
        <dbReference type="ARBA" id="ARBA00022723"/>
    </source>
</evidence>